<name>A0A2K3KFH9_TRIPR</name>
<evidence type="ECO:0000313" key="1">
    <source>
        <dbReference type="EMBL" id="PNX65032.1"/>
    </source>
</evidence>
<protein>
    <submittedName>
        <fullName evidence="1">Uncharacterized protein</fullName>
    </submittedName>
</protein>
<proteinExistence type="predicted"/>
<accession>A0A2K3KFH9</accession>
<reference evidence="1 2" key="2">
    <citation type="journal article" date="2017" name="Front. Plant Sci.">
        <title>Gene Classification and Mining of Molecular Markers Useful in Red Clover (Trifolium pratense) Breeding.</title>
        <authorList>
            <person name="Istvanek J."/>
            <person name="Dluhosova J."/>
            <person name="Dluhos P."/>
            <person name="Patkova L."/>
            <person name="Nedelnik J."/>
            <person name="Repkova J."/>
        </authorList>
    </citation>
    <scope>NUCLEOTIDE SEQUENCE [LARGE SCALE GENOMIC DNA]</scope>
    <source>
        <strain evidence="2">cv. Tatra</strain>
        <tissue evidence="1">Young leaves</tissue>
    </source>
</reference>
<comment type="caution">
    <text evidence="1">The sequence shown here is derived from an EMBL/GenBank/DDBJ whole genome shotgun (WGS) entry which is preliminary data.</text>
</comment>
<reference evidence="1 2" key="1">
    <citation type="journal article" date="2014" name="Am. J. Bot.">
        <title>Genome assembly and annotation for red clover (Trifolium pratense; Fabaceae).</title>
        <authorList>
            <person name="Istvanek J."/>
            <person name="Jaros M."/>
            <person name="Krenek A."/>
            <person name="Repkova J."/>
        </authorList>
    </citation>
    <scope>NUCLEOTIDE SEQUENCE [LARGE SCALE GENOMIC DNA]</scope>
    <source>
        <strain evidence="2">cv. Tatra</strain>
        <tissue evidence="1">Young leaves</tissue>
    </source>
</reference>
<sequence>GPRYRYIEVVKMSSGTKTDPPKHQNKIGWKPNAGVKINETVSKRMPNIRTR</sequence>
<dbReference type="EMBL" id="ASHM01094561">
    <property type="protein sequence ID" value="PNX65032.1"/>
    <property type="molecule type" value="Genomic_DNA"/>
</dbReference>
<gene>
    <name evidence="1" type="ORF">L195_g054328</name>
</gene>
<organism evidence="1 2">
    <name type="scientific">Trifolium pratense</name>
    <name type="common">Red clover</name>
    <dbReference type="NCBI Taxonomy" id="57577"/>
    <lineage>
        <taxon>Eukaryota</taxon>
        <taxon>Viridiplantae</taxon>
        <taxon>Streptophyta</taxon>
        <taxon>Embryophyta</taxon>
        <taxon>Tracheophyta</taxon>
        <taxon>Spermatophyta</taxon>
        <taxon>Magnoliopsida</taxon>
        <taxon>eudicotyledons</taxon>
        <taxon>Gunneridae</taxon>
        <taxon>Pentapetalae</taxon>
        <taxon>rosids</taxon>
        <taxon>fabids</taxon>
        <taxon>Fabales</taxon>
        <taxon>Fabaceae</taxon>
        <taxon>Papilionoideae</taxon>
        <taxon>50 kb inversion clade</taxon>
        <taxon>NPAAA clade</taxon>
        <taxon>Hologalegina</taxon>
        <taxon>IRL clade</taxon>
        <taxon>Trifolieae</taxon>
        <taxon>Trifolium</taxon>
    </lineage>
</organism>
<evidence type="ECO:0000313" key="2">
    <source>
        <dbReference type="Proteomes" id="UP000236291"/>
    </source>
</evidence>
<feature type="non-terminal residue" evidence="1">
    <location>
        <position position="1"/>
    </location>
</feature>
<dbReference type="AlphaFoldDB" id="A0A2K3KFH9"/>
<dbReference type="Proteomes" id="UP000236291">
    <property type="component" value="Unassembled WGS sequence"/>
</dbReference>